<evidence type="ECO:0000256" key="6">
    <source>
        <dbReference type="SAM" id="MobiDB-lite"/>
    </source>
</evidence>
<comment type="subcellular location">
    <subcellularLocation>
        <location evidence="1">Membrane</location>
        <topology evidence="1">Single-pass membrane protein</topology>
    </subcellularLocation>
</comment>
<comment type="caution">
    <text evidence="9">The sequence shown here is derived from an EMBL/GenBank/DDBJ whole genome shotgun (WGS) entry which is preliminary data.</text>
</comment>
<evidence type="ECO:0000256" key="7">
    <source>
        <dbReference type="SAM" id="Phobius"/>
    </source>
</evidence>
<feature type="coiled-coil region" evidence="5">
    <location>
        <begin position="108"/>
        <end position="195"/>
    </location>
</feature>
<evidence type="ECO:0000259" key="8">
    <source>
        <dbReference type="PROSITE" id="PS52015"/>
    </source>
</evidence>
<evidence type="ECO:0000256" key="3">
    <source>
        <dbReference type="ARBA" id="ARBA00022989"/>
    </source>
</evidence>
<dbReference type="EMBL" id="MLJW01001947">
    <property type="protein sequence ID" value="OIQ76166.1"/>
    <property type="molecule type" value="Genomic_DNA"/>
</dbReference>
<sequence length="315" mass="34646">MSATSLPPGDPSLRPPHEKGTIRAFLLAGLFHLLLIALIAFGVHWKSHPPEAIEAELWSPTAHQAAPRPTAPVPHQQTRPEPQPAPPPPKPAPAPKPQPQAQQADIVLQKEREQAALKQKQLEEQQALQQRLKDEQKKLALEKRRLAEQKLAQQKREQAEKLQEEKKLAEQKRLAQLKQQRLEQQQSQVAAASRDDYMKYVTKQAGTGAATSTGTAAQASGPSGTYAARIAALIKQNTIYPEIAQISGDPRVKITVTLDPNSGVVLGARIEQSSGVPSWDQAVLRAINRVHRFPPDSNGQWQPSMEIDAGPRDRS</sequence>
<keyword evidence="3 7" id="KW-1133">Transmembrane helix</keyword>
<feature type="compositionally biased region" description="Pro residues" evidence="6">
    <location>
        <begin position="81"/>
        <end position="98"/>
    </location>
</feature>
<dbReference type="InterPro" id="IPR037682">
    <property type="entry name" value="TonB_C"/>
</dbReference>
<evidence type="ECO:0000256" key="5">
    <source>
        <dbReference type="SAM" id="Coils"/>
    </source>
</evidence>
<keyword evidence="5" id="KW-0175">Coiled coil</keyword>
<feature type="region of interest" description="Disordered" evidence="6">
    <location>
        <begin position="293"/>
        <end position="315"/>
    </location>
</feature>
<dbReference type="Gene3D" id="3.30.1150.10">
    <property type="match status" value="1"/>
</dbReference>
<evidence type="ECO:0000256" key="1">
    <source>
        <dbReference type="ARBA" id="ARBA00004167"/>
    </source>
</evidence>
<dbReference type="PROSITE" id="PS52015">
    <property type="entry name" value="TONB_CTD"/>
    <property type="match status" value="1"/>
</dbReference>
<reference evidence="9" key="1">
    <citation type="submission" date="2016-10" db="EMBL/GenBank/DDBJ databases">
        <title>Sequence of Gallionella enrichment culture.</title>
        <authorList>
            <person name="Poehlein A."/>
            <person name="Muehling M."/>
            <person name="Daniel R."/>
        </authorList>
    </citation>
    <scope>NUCLEOTIDE SEQUENCE</scope>
</reference>
<feature type="region of interest" description="Disordered" evidence="6">
    <location>
        <begin position="61"/>
        <end position="104"/>
    </location>
</feature>
<evidence type="ECO:0000256" key="4">
    <source>
        <dbReference type="ARBA" id="ARBA00023136"/>
    </source>
</evidence>
<name>A0A1J5PXF4_9ZZZZ</name>
<feature type="transmembrane region" description="Helical" evidence="7">
    <location>
        <begin position="20"/>
        <end position="43"/>
    </location>
</feature>
<dbReference type="GO" id="GO:0055085">
    <property type="term" value="P:transmembrane transport"/>
    <property type="evidence" value="ECO:0007669"/>
    <property type="project" value="InterPro"/>
</dbReference>
<keyword evidence="4 7" id="KW-0472">Membrane</keyword>
<dbReference type="NCBIfam" id="TIGR01352">
    <property type="entry name" value="tonB_Cterm"/>
    <property type="match status" value="1"/>
</dbReference>
<dbReference type="SUPFAM" id="SSF74653">
    <property type="entry name" value="TolA/TonB C-terminal domain"/>
    <property type="match status" value="1"/>
</dbReference>
<evidence type="ECO:0000313" key="9">
    <source>
        <dbReference type="EMBL" id="OIQ76166.1"/>
    </source>
</evidence>
<dbReference type="AlphaFoldDB" id="A0A1J5PXF4"/>
<dbReference type="InterPro" id="IPR006260">
    <property type="entry name" value="TonB/TolA_C"/>
</dbReference>
<accession>A0A1J5PXF4</accession>
<gene>
    <name evidence="9" type="ORF">GALL_421550</name>
</gene>
<proteinExistence type="predicted"/>
<feature type="domain" description="TonB C-terminal" evidence="8">
    <location>
        <begin position="225"/>
        <end position="315"/>
    </location>
</feature>
<protein>
    <recommendedName>
        <fullName evidence="8">TonB C-terminal domain-containing protein</fullName>
    </recommendedName>
</protein>
<keyword evidence="2 7" id="KW-0812">Transmembrane</keyword>
<organism evidence="9">
    <name type="scientific">mine drainage metagenome</name>
    <dbReference type="NCBI Taxonomy" id="410659"/>
    <lineage>
        <taxon>unclassified sequences</taxon>
        <taxon>metagenomes</taxon>
        <taxon>ecological metagenomes</taxon>
    </lineage>
</organism>
<dbReference type="GO" id="GO:0016020">
    <property type="term" value="C:membrane"/>
    <property type="evidence" value="ECO:0007669"/>
    <property type="project" value="UniProtKB-SubCell"/>
</dbReference>
<dbReference type="Pfam" id="PF13103">
    <property type="entry name" value="TonB_2"/>
    <property type="match status" value="1"/>
</dbReference>
<evidence type="ECO:0000256" key="2">
    <source>
        <dbReference type="ARBA" id="ARBA00022692"/>
    </source>
</evidence>